<keyword evidence="2" id="KW-1185">Reference proteome</keyword>
<accession>A0A423WSV0</accession>
<reference evidence="1 2" key="1">
    <citation type="submission" date="2015-09" db="EMBL/GenBank/DDBJ databases">
        <title>Host preference determinants of Valsa canker pathogens revealed by comparative genomics.</title>
        <authorList>
            <person name="Yin Z."/>
            <person name="Huang L."/>
        </authorList>
    </citation>
    <scope>NUCLEOTIDE SEQUENCE [LARGE SCALE GENOMIC DNA]</scope>
    <source>
        <strain evidence="1 2">03-1</strain>
    </source>
</reference>
<protein>
    <submittedName>
        <fullName evidence="1">Uncharacterized protein</fullName>
    </submittedName>
</protein>
<organism evidence="1 2">
    <name type="scientific">Cytospora schulzeri</name>
    <dbReference type="NCBI Taxonomy" id="448051"/>
    <lineage>
        <taxon>Eukaryota</taxon>
        <taxon>Fungi</taxon>
        <taxon>Dikarya</taxon>
        <taxon>Ascomycota</taxon>
        <taxon>Pezizomycotina</taxon>
        <taxon>Sordariomycetes</taxon>
        <taxon>Sordariomycetidae</taxon>
        <taxon>Diaporthales</taxon>
        <taxon>Cytosporaceae</taxon>
        <taxon>Cytospora</taxon>
    </lineage>
</organism>
<evidence type="ECO:0000313" key="1">
    <source>
        <dbReference type="EMBL" id="ROW06508.1"/>
    </source>
</evidence>
<name>A0A423WSV0_9PEZI</name>
<dbReference type="AlphaFoldDB" id="A0A423WSV0"/>
<gene>
    <name evidence="1" type="ORF">VMCG_04258</name>
</gene>
<proteinExistence type="predicted"/>
<sequence length="76" mass="8643">MAELAELEPQSTSLPVYQQAHTVRSPKSTKPTKSTHAAMAVMAKNRADRTQNLNDRPQFGIYWTRDDLTDPIVMRE</sequence>
<comment type="caution">
    <text evidence="1">The sequence shown here is derived from an EMBL/GenBank/DDBJ whole genome shotgun (WGS) entry which is preliminary data.</text>
</comment>
<evidence type="ECO:0000313" key="2">
    <source>
        <dbReference type="Proteomes" id="UP000283895"/>
    </source>
</evidence>
<dbReference type="Proteomes" id="UP000283895">
    <property type="component" value="Unassembled WGS sequence"/>
</dbReference>
<dbReference type="EMBL" id="LKEA01000010">
    <property type="protein sequence ID" value="ROW06508.1"/>
    <property type="molecule type" value="Genomic_DNA"/>
</dbReference>